<proteinExistence type="predicted"/>
<dbReference type="RefSeq" id="WP_189002351.1">
    <property type="nucleotide sequence ID" value="NZ_BMOD01000005.1"/>
</dbReference>
<dbReference type="Gene3D" id="3.30.530.20">
    <property type="match status" value="1"/>
</dbReference>
<name>A0ABQ2CY66_9DEIO</name>
<keyword evidence="2" id="KW-1185">Reference proteome</keyword>
<dbReference type="InterPro" id="IPR019587">
    <property type="entry name" value="Polyketide_cyclase/dehydratase"/>
</dbReference>
<evidence type="ECO:0000313" key="2">
    <source>
        <dbReference type="Proteomes" id="UP000632222"/>
    </source>
</evidence>
<dbReference type="EMBL" id="BMOD01000005">
    <property type="protein sequence ID" value="GGJ32174.1"/>
    <property type="molecule type" value="Genomic_DNA"/>
</dbReference>
<comment type="caution">
    <text evidence="1">The sequence shown here is derived from an EMBL/GenBank/DDBJ whole genome shotgun (WGS) entry which is preliminary data.</text>
</comment>
<evidence type="ECO:0000313" key="1">
    <source>
        <dbReference type="EMBL" id="GGJ32174.1"/>
    </source>
</evidence>
<dbReference type="Pfam" id="PF10604">
    <property type="entry name" value="Polyketide_cyc2"/>
    <property type="match status" value="1"/>
</dbReference>
<protein>
    <submittedName>
        <fullName evidence="1">Oligoketide cyclase</fullName>
    </submittedName>
</protein>
<sequence length="173" mass="20027">MQDPIQFKQSFPIRSRPDVLFRLVGDPKKRIRWDKSLRQYRYEGEEKLQVGSKIKGVLQWKYGGAAFQGKYTHLQGPNRATLETSKPFGLIEKMSQQWSFKPMPGGAEVTFTLTVHPRFKLARKGVERLVQGYFAEIILELQRAVDSNTADAMQEAAQEIAKKQKEERKKKKK</sequence>
<gene>
    <name evidence="1" type="ORF">GCM10008938_17980</name>
</gene>
<reference evidence="2" key="1">
    <citation type="journal article" date="2019" name="Int. J. Syst. Evol. Microbiol.">
        <title>The Global Catalogue of Microorganisms (GCM) 10K type strain sequencing project: providing services to taxonomists for standard genome sequencing and annotation.</title>
        <authorList>
            <consortium name="The Broad Institute Genomics Platform"/>
            <consortium name="The Broad Institute Genome Sequencing Center for Infectious Disease"/>
            <person name="Wu L."/>
            <person name="Ma J."/>
        </authorList>
    </citation>
    <scope>NUCLEOTIDE SEQUENCE [LARGE SCALE GENOMIC DNA]</scope>
    <source>
        <strain evidence="2">JCM 14370</strain>
    </source>
</reference>
<accession>A0ABQ2CY66</accession>
<dbReference type="SUPFAM" id="SSF55961">
    <property type="entry name" value="Bet v1-like"/>
    <property type="match status" value="1"/>
</dbReference>
<organism evidence="1 2">
    <name type="scientific">Deinococcus roseus</name>
    <dbReference type="NCBI Taxonomy" id="392414"/>
    <lineage>
        <taxon>Bacteria</taxon>
        <taxon>Thermotogati</taxon>
        <taxon>Deinococcota</taxon>
        <taxon>Deinococci</taxon>
        <taxon>Deinococcales</taxon>
        <taxon>Deinococcaceae</taxon>
        <taxon>Deinococcus</taxon>
    </lineage>
</organism>
<dbReference type="Proteomes" id="UP000632222">
    <property type="component" value="Unassembled WGS sequence"/>
</dbReference>
<dbReference type="InterPro" id="IPR023393">
    <property type="entry name" value="START-like_dom_sf"/>
</dbReference>